<dbReference type="Proteomes" id="UP000262917">
    <property type="component" value="Unassembled WGS sequence"/>
</dbReference>
<dbReference type="EMBL" id="QVPD01000005">
    <property type="protein sequence ID" value="RFP60864.1"/>
    <property type="molecule type" value="Genomic_DNA"/>
</dbReference>
<keyword evidence="2" id="KW-1185">Reference proteome</keyword>
<evidence type="ECO:0000313" key="2">
    <source>
        <dbReference type="Proteomes" id="UP000262917"/>
    </source>
</evidence>
<protein>
    <submittedName>
        <fullName evidence="1">Uncharacterized protein</fullName>
    </submittedName>
</protein>
<name>A0A372DN03_9GAMM</name>
<gene>
    <name evidence="1" type="ORF">D0Y53_06925</name>
</gene>
<organism evidence="1 2">
    <name type="scientific">Cognatiluteimonas weifangensis</name>
    <dbReference type="NCBI Taxonomy" id="2303539"/>
    <lineage>
        <taxon>Bacteria</taxon>
        <taxon>Pseudomonadati</taxon>
        <taxon>Pseudomonadota</taxon>
        <taxon>Gammaproteobacteria</taxon>
        <taxon>Lysobacterales</taxon>
        <taxon>Lysobacteraceae</taxon>
        <taxon>Cognatiluteimonas</taxon>
    </lineage>
</organism>
<proteinExistence type="predicted"/>
<sequence length="150" mass="17148">MTTRRSPEQSLIDLFVEHLRKSTDPRISIKSLLNKNCRSKKLSDVEYISQDGTHWVIEAKSDDSGDKHNTVHKIFGELLKETGRDKRHNNRYSVLIPEASVAFYSRAFQAIHRDKFLAFGALIPVDSVFLCGSDGIRTISWADLYESHKV</sequence>
<evidence type="ECO:0000313" key="1">
    <source>
        <dbReference type="EMBL" id="RFP60864.1"/>
    </source>
</evidence>
<accession>A0A372DN03</accession>
<dbReference type="AlphaFoldDB" id="A0A372DN03"/>
<reference evidence="1 2" key="1">
    <citation type="submission" date="2018-08" db="EMBL/GenBank/DDBJ databases">
        <title>Lysobacter weifangensis sp. nov., a new member of the family 'Xanthomonadaceae', isolated from soil in a farmland.</title>
        <authorList>
            <person name="Zhao H."/>
        </authorList>
    </citation>
    <scope>NUCLEOTIDE SEQUENCE [LARGE SCALE GENOMIC DNA]</scope>
    <source>
        <strain evidence="1 2">WF-2</strain>
    </source>
</reference>
<comment type="caution">
    <text evidence="1">The sequence shown here is derived from an EMBL/GenBank/DDBJ whole genome shotgun (WGS) entry which is preliminary data.</text>
</comment>